<evidence type="ECO:0008006" key="2">
    <source>
        <dbReference type="Google" id="ProtNLM"/>
    </source>
</evidence>
<dbReference type="AlphaFoldDB" id="A0A0F9GAZ9"/>
<gene>
    <name evidence="1" type="ORF">LCGC14_1849580</name>
</gene>
<comment type="caution">
    <text evidence="1">The sequence shown here is derived from an EMBL/GenBank/DDBJ whole genome shotgun (WGS) entry which is preliminary data.</text>
</comment>
<protein>
    <recommendedName>
        <fullName evidence="2">Transglycosylase SLT domain-containing protein</fullName>
    </recommendedName>
</protein>
<dbReference type="EMBL" id="LAZR01018561">
    <property type="protein sequence ID" value="KKL95933.1"/>
    <property type="molecule type" value="Genomic_DNA"/>
</dbReference>
<proteinExistence type="predicted"/>
<sequence>MYNFDKLCVLGAKMIDAPYGVNPEALLWAIGGVESTWGRNNVPRHEKAYHRGGAYFNRALDRRFGCAAHCSYGPWQLMYENVQAISKKEITPQEMNDTLTALVVSVEWLNQRVIGRGADTVAKIADAWNSGTHRDRIIPVAYIDKVVRKYDKCMADTVRW</sequence>
<name>A0A0F9GAZ9_9ZZZZ</name>
<organism evidence="1">
    <name type="scientific">marine sediment metagenome</name>
    <dbReference type="NCBI Taxonomy" id="412755"/>
    <lineage>
        <taxon>unclassified sequences</taxon>
        <taxon>metagenomes</taxon>
        <taxon>ecological metagenomes</taxon>
    </lineage>
</organism>
<accession>A0A0F9GAZ9</accession>
<reference evidence="1" key="1">
    <citation type="journal article" date="2015" name="Nature">
        <title>Complex archaea that bridge the gap between prokaryotes and eukaryotes.</title>
        <authorList>
            <person name="Spang A."/>
            <person name="Saw J.H."/>
            <person name="Jorgensen S.L."/>
            <person name="Zaremba-Niedzwiedzka K."/>
            <person name="Martijn J."/>
            <person name="Lind A.E."/>
            <person name="van Eijk R."/>
            <person name="Schleper C."/>
            <person name="Guy L."/>
            <person name="Ettema T.J."/>
        </authorList>
    </citation>
    <scope>NUCLEOTIDE SEQUENCE</scope>
</reference>
<evidence type="ECO:0000313" key="1">
    <source>
        <dbReference type="EMBL" id="KKL95933.1"/>
    </source>
</evidence>